<keyword evidence="8" id="KW-1185">Reference proteome</keyword>
<evidence type="ECO:0000256" key="3">
    <source>
        <dbReference type="ARBA" id="ARBA00022692"/>
    </source>
</evidence>
<dbReference type="PANTHER" id="PTHR21355:SF0">
    <property type="entry name" value="G-PROTEIN COUPLED RECEPTOR-ASSOCIATED PROTEIN LMBRD2"/>
    <property type="match status" value="1"/>
</dbReference>
<keyword evidence="3 6" id="KW-0812">Transmembrane</keyword>
<feature type="transmembrane region" description="Helical" evidence="6">
    <location>
        <begin position="284"/>
        <end position="305"/>
    </location>
</feature>
<keyword evidence="4 6" id="KW-1133">Transmembrane helix</keyword>
<comment type="subcellular location">
    <subcellularLocation>
        <location evidence="1">Membrane</location>
        <topology evidence="1">Multi-pass membrane protein</topology>
    </subcellularLocation>
</comment>
<feature type="transmembrane region" description="Helical" evidence="6">
    <location>
        <begin position="243"/>
        <end position="264"/>
    </location>
</feature>
<dbReference type="Pfam" id="PF04791">
    <property type="entry name" value="LMBR1"/>
    <property type="match status" value="1"/>
</dbReference>
<evidence type="ECO:0000256" key="5">
    <source>
        <dbReference type="ARBA" id="ARBA00023136"/>
    </source>
</evidence>
<evidence type="ECO:0000256" key="1">
    <source>
        <dbReference type="ARBA" id="ARBA00004141"/>
    </source>
</evidence>
<dbReference type="Proteomes" id="UP000094236">
    <property type="component" value="Unassembled WGS sequence"/>
</dbReference>
<protein>
    <submittedName>
        <fullName evidence="7">Uncharacterized protein</fullName>
    </submittedName>
</protein>
<dbReference type="AlphaFoldDB" id="A0A1E4U0D3"/>
<dbReference type="OrthoDB" id="203099at2759"/>
<organism evidence="7 8">
    <name type="scientific">Pachysolen tannophilus NRRL Y-2460</name>
    <dbReference type="NCBI Taxonomy" id="669874"/>
    <lineage>
        <taxon>Eukaryota</taxon>
        <taxon>Fungi</taxon>
        <taxon>Dikarya</taxon>
        <taxon>Ascomycota</taxon>
        <taxon>Saccharomycotina</taxon>
        <taxon>Pichiomycetes</taxon>
        <taxon>Pachysolenaceae</taxon>
        <taxon>Pachysolen</taxon>
    </lineage>
</organism>
<evidence type="ECO:0000313" key="7">
    <source>
        <dbReference type="EMBL" id="ODV97451.1"/>
    </source>
</evidence>
<evidence type="ECO:0000256" key="2">
    <source>
        <dbReference type="ARBA" id="ARBA00010487"/>
    </source>
</evidence>
<keyword evidence="5 6" id="KW-0472">Membrane</keyword>
<comment type="similarity">
    <text evidence="2">Belongs to the LIMR family.</text>
</comment>
<feature type="transmembrane region" description="Helical" evidence="6">
    <location>
        <begin position="205"/>
        <end position="223"/>
    </location>
</feature>
<dbReference type="InterPro" id="IPR051584">
    <property type="entry name" value="GPCR-associated_LMBR1"/>
</dbReference>
<proteinExistence type="inferred from homology"/>
<gene>
    <name evidence="7" type="ORF">PACTADRAFT_49166</name>
</gene>
<dbReference type="PANTHER" id="PTHR21355">
    <property type="entry name" value="G-PROTEIN COUPLED RECEPTOR-ASSOCIATED PROTEIN LMBRD2"/>
    <property type="match status" value="1"/>
</dbReference>
<evidence type="ECO:0000256" key="4">
    <source>
        <dbReference type="ARBA" id="ARBA00022989"/>
    </source>
</evidence>
<name>A0A1E4U0D3_PACTA</name>
<dbReference type="InterPro" id="IPR006876">
    <property type="entry name" value="LMBR1-like_membr_prot"/>
</dbReference>
<accession>A0A1E4U0D3</accession>
<dbReference type="STRING" id="669874.A0A1E4U0D3"/>
<sequence length="503" mass="58542">MNVGFTIYSIKSLIITISHIYALVLALWLMSHSLISIPKLLFSNSFKNSKNLFGKYVQLPKISEAYQDAKFNLKEISIKVLSLNNLKDSNLEFRDWMISLLEKVPPEYESSARIYRGNEDYIITEEQLSNEFMSKLTKKFNDDLYKFNSIRAKYMSSINEILDLEDIINSKHTKELVFRRRLTSKKSPKFNYYLYVLIRPAYDKFFALLLFSLSIVIIESEILHSTKFSIIRLFVSIDNLRFLKSFLTLIVVLTYMLLSAMNSLSNIKIFNIYHISQHQSSDPVSLTFFITYAARLTIPLSYNFIMLLGNNTNAHTMFKQFLGKSLNLIKIGQILNDWLPRLIFIPILLSSLNIYDIVKTWVLNKFEFFEDYYEYLDDLEFEDENNNNTAGNNIARNNALVQEAKNIISRELANNNELRSLNIQAHNGVDLEEDNNFEAYNGISSWFSRIVPNLMNIFGGNRRNTSSSFMQTSFEEDNSLLRDDVIDGRVNESRNRNINNVIV</sequence>
<reference evidence="8" key="1">
    <citation type="submission" date="2016-05" db="EMBL/GenBank/DDBJ databases">
        <title>Comparative genomics of biotechnologically important yeasts.</title>
        <authorList>
            <consortium name="DOE Joint Genome Institute"/>
            <person name="Riley R."/>
            <person name="Haridas S."/>
            <person name="Wolfe K.H."/>
            <person name="Lopes M.R."/>
            <person name="Hittinger C.T."/>
            <person name="Goker M."/>
            <person name="Salamov A."/>
            <person name="Wisecaver J."/>
            <person name="Long T.M."/>
            <person name="Aerts A.L."/>
            <person name="Barry K."/>
            <person name="Choi C."/>
            <person name="Clum A."/>
            <person name="Coughlan A.Y."/>
            <person name="Deshpande S."/>
            <person name="Douglass A.P."/>
            <person name="Hanson S.J."/>
            <person name="Klenk H.-P."/>
            <person name="Labutti K."/>
            <person name="Lapidus A."/>
            <person name="Lindquist E."/>
            <person name="Lipzen A."/>
            <person name="Meier-Kolthoff J.P."/>
            <person name="Ohm R.A."/>
            <person name="Otillar R.P."/>
            <person name="Pangilinan J."/>
            <person name="Peng Y."/>
            <person name="Rokas A."/>
            <person name="Rosa C.A."/>
            <person name="Scheuner C."/>
            <person name="Sibirny A.A."/>
            <person name="Slot J.C."/>
            <person name="Stielow J.B."/>
            <person name="Sun H."/>
            <person name="Kurtzman C.P."/>
            <person name="Blackwell M."/>
            <person name="Grigoriev I.V."/>
            <person name="Jeffries T.W."/>
        </authorList>
    </citation>
    <scope>NUCLEOTIDE SEQUENCE [LARGE SCALE GENOMIC DNA]</scope>
    <source>
        <strain evidence="8">NRRL Y-2460</strain>
    </source>
</reference>
<dbReference type="EMBL" id="KV454012">
    <property type="protein sequence ID" value="ODV97451.1"/>
    <property type="molecule type" value="Genomic_DNA"/>
</dbReference>
<dbReference type="GO" id="GO:0016020">
    <property type="term" value="C:membrane"/>
    <property type="evidence" value="ECO:0007669"/>
    <property type="project" value="UniProtKB-SubCell"/>
</dbReference>
<evidence type="ECO:0000313" key="8">
    <source>
        <dbReference type="Proteomes" id="UP000094236"/>
    </source>
</evidence>
<evidence type="ECO:0000256" key="6">
    <source>
        <dbReference type="SAM" id="Phobius"/>
    </source>
</evidence>